<dbReference type="Proteomes" id="UP001152872">
    <property type="component" value="Unassembled WGS sequence"/>
</dbReference>
<dbReference type="CDD" id="cd22366">
    <property type="entry name" value="XisH-like"/>
    <property type="match status" value="1"/>
</dbReference>
<dbReference type="InterPro" id="IPR011856">
    <property type="entry name" value="tRNA_endonuc-like_dom_sf"/>
</dbReference>
<accession>A0A9X4RHJ1</accession>
<dbReference type="InterPro" id="IPR014919">
    <property type="entry name" value="XisH"/>
</dbReference>
<evidence type="ECO:0000313" key="1">
    <source>
        <dbReference type="EMBL" id="MDG3494070.1"/>
    </source>
</evidence>
<sequence>MSAKDIFHETVKLALIRDGWTITRDPLTIRIDRIKLEIDLGAEKVFAAEKDGKKIAVEVKSFVNSSNISDFHNALGQFLNYRLALQMTEPERIIYLAVPIDVFNTFFQERFPQAAIVQYDLKIIAYEPNSKEIVIWQN</sequence>
<dbReference type="GO" id="GO:0003676">
    <property type="term" value="F:nucleic acid binding"/>
    <property type="evidence" value="ECO:0007669"/>
    <property type="project" value="InterPro"/>
</dbReference>
<dbReference type="AlphaFoldDB" id="A0A9X4RHJ1"/>
<evidence type="ECO:0000313" key="2">
    <source>
        <dbReference type="Proteomes" id="UP001152872"/>
    </source>
</evidence>
<dbReference type="Pfam" id="PF08814">
    <property type="entry name" value="XisH"/>
    <property type="match status" value="1"/>
</dbReference>
<organism evidence="1 2">
    <name type="scientific">Pseudanabaena catenata USMAC16</name>
    <dbReference type="NCBI Taxonomy" id="1855837"/>
    <lineage>
        <taxon>Bacteria</taxon>
        <taxon>Bacillati</taxon>
        <taxon>Cyanobacteriota</taxon>
        <taxon>Cyanophyceae</taxon>
        <taxon>Pseudanabaenales</taxon>
        <taxon>Pseudanabaenaceae</taxon>
        <taxon>Pseudanabaena</taxon>
    </lineage>
</organism>
<protein>
    <submittedName>
        <fullName evidence="1">XisH family protein</fullName>
    </submittedName>
</protein>
<comment type="caution">
    <text evidence="1">The sequence shown here is derived from an EMBL/GenBank/DDBJ whole genome shotgun (WGS) entry which is preliminary data.</text>
</comment>
<reference evidence="1" key="1">
    <citation type="submission" date="2019-05" db="EMBL/GenBank/DDBJ databases">
        <title>Whole genome sequencing of Pseudanabaena catenata USMAC16.</title>
        <authorList>
            <person name="Khan Z."/>
            <person name="Omar W.M."/>
            <person name="Convey P."/>
            <person name="Merican F."/>
            <person name="Najimudin N."/>
        </authorList>
    </citation>
    <scope>NUCLEOTIDE SEQUENCE</scope>
    <source>
        <strain evidence="1">USMAC16</strain>
    </source>
</reference>
<keyword evidence="2" id="KW-1185">Reference proteome</keyword>
<dbReference type="EMBL" id="VBTY01000031">
    <property type="protein sequence ID" value="MDG3494070.1"/>
    <property type="molecule type" value="Genomic_DNA"/>
</dbReference>
<proteinExistence type="predicted"/>
<dbReference type="Gene3D" id="3.40.1350.10">
    <property type="match status" value="1"/>
</dbReference>
<dbReference type="RefSeq" id="WP_009626135.1">
    <property type="nucleotide sequence ID" value="NZ_VBTY01000031.1"/>
</dbReference>
<gene>
    <name evidence="1" type="ORF">FEV09_05810</name>
</gene>
<dbReference type="InterPro" id="IPR011335">
    <property type="entry name" value="Restrct_endonuc-II-like"/>
</dbReference>
<dbReference type="SUPFAM" id="SSF52980">
    <property type="entry name" value="Restriction endonuclease-like"/>
    <property type="match status" value="1"/>
</dbReference>
<name>A0A9X4RHJ1_9CYAN</name>